<comment type="caution">
    <text evidence="3">The sequence shown here is derived from an EMBL/GenBank/DDBJ whole genome shotgun (WGS) entry which is preliminary data.</text>
</comment>
<dbReference type="RefSeq" id="WP_209864149.1">
    <property type="nucleotide sequence ID" value="NZ_JAGGLD010000005.1"/>
</dbReference>
<dbReference type="PANTHER" id="PTHR43000">
    <property type="entry name" value="DTDP-D-GLUCOSE 4,6-DEHYDRATASE-RELATED"/>
    <property type="match status" value="1"/>
</dbReference>
<dbReference type="Gene3D" id="3.40.50.720">
    <property type="entry name" value="NAD(P)-binding Rossmann-like Domain"/>
    <property type="match status" value="1"/>
</dbReference>
<gene>
    <name evidence="3" type="ORF">J2Z69_002998</name>
</gene>
<evidence type="ECO:0000313" key="4">
    <source>
        <dbReference type="Proteomes" id="UP001519288"/>
    </source>
</evidence>
<evidence type="ECO:0000259" key="2">
    <source>
        <dbReference type="Pfam" id="PF01370"/>
    </source>
</evidence>
<name>A0ABS4JJR0_9BACL</name>
<comment type="similarity">
    <text evidence="1">Belongs to the NAD(P)-dependent epimerase/dehydratase family.</text>
</comment>
<dbReference type="InterPro" id="IPR001509">
    <property type="entry name" value="Epimerase_deHydtase"/>
</dbReference>
<evidence type="ECO:0000313" key="3">
    <source>
        <dbReference type="EMBL" id="MBP2001942.1"/>
    </source>
</evidence>
<proteinExistence type="inferred from homology"/>
<evidence type="ECO:0000256" key="1">
    <source>
        <dbReference type="ARBA" id="ARBA00007637"/>
    </source>
</evidence>
<dbReference type="EMBL" id="JAGGLD010000005">
    <property type="protein sequence ID" value="MBP2001942.1"/>
    <property type="molecule type" value="Genomic_DNA"/>
</dbReference>
<dbReference type="EC" id="5.1.3.2" evidence="3"/>
<accession>A0ABS4JJR0</accession>
<organism evidence="3 4">
    <name type="scientific">Paenibacillus shirakamiensis</name>
    <dbReference type="NCBI Taxonomy" id="1265935"/>
    <lineage>
        <taxon>Bacteria</taxon>
        <taxon>Bacillati</taxon>
        <taxon>Bacillota</taxon>
        <taxon>Bacilli</taxon>
        <taxon>Bacillales</taxon>
        <taxon>Paenibacillaceae</taxon>
        <taxon>Paenibacillus</taxon>
    </lineage>
</organism>
<dbReference type="GO" id="GO:0003978">
    <property type="term" value="F:UDP-glucose 4-epimerase activity"/>
    <property type="evidence" value="ECO:0007669"/>
    <property type="project" value="UniProtKB-EC"/>
</dbReference>
<keyword evidence="3" id="KW-0413">Isomerase</keyword>
<dbReference type="Gene3D" id="3.90.25.10">
    <property type="entry name" value="UDP-galactose 4-epimerase, domain 1"/>
    <property type="match status" value="1"/>
</dbReference>
<dbReference type="InterPro" id="IPR036291">
    <property type="entry name" value="NAD(P)-bd_dom_sf"/>
</dbReference>
<reference evidence="3 4" key="1">
    <citation type="submission" date="2021-03" db="EMBL/GenBank/DDBJ databases">
        <title>Genomic Encyclopedia of Type Strains, Phase IV (KMG-IV): sequencing the most valuable type-strain genomes for metagenomic binning, comparative biology and taxonomic classification.</title>
        <authorList>
            <person name="Goeker M."/>
        </authorList>
    </citation>
    <scope>NUCLEOTIDE SEQUENCE [LARGE SCALE GENOMIC DNA]</scope>
    <source>
        <strain evidence="3 4">DSM 26806</strain>
    </source>
</reference>
<dbReference type="SUPFAM" id="SSF51735">
    <property type="entry name" value="NAD(P)-binding Rossmann-fold domains"/>
    <property type="match status" value="1"/>
</dbReference>
<dbReference type="Pfam" id="PF01370">
    <property type="entry name" value="Epimerase"/>
    <property type="match status" value="1"/>
</dbReference>
<keyword evidence="4" id="KW-1185">Reference proteome</keyword>
<sequence>MKIVVTGGAGFIGRHTVDRLLEQQHEVIVIDWLDEGRKTYEDRRVRFYPAELGSEKIGVIIAKEKPECVIHLAAQVSVQTAQQDPLLDATHNIMNTIHLLKQCVDNHVRKIIFSSSAAVYGNPQRLPIDEQHPVDPLSFYGVSKLVSEMYIQSFAAQYELDYTILRYANVYGPGQTIKGEGAVVASFVSRLGAGERPVIFGDGLNTRDFIYVKDVAAANVAALTSGSGQTMNISTRQPLTIQDLHRMVSEICNSSLTPTYQKSKEGDIQHSLLDASLAKSSLKWSPMYSIYEGLKETVDVSIAQDPVAVLGVGLNG</sequence>
<feature type="domain" description="NAD-dependent epimerase/dehydratase" evidence="2">
    <location>
        <begin position="3"/>
        <end position="233"/>
    </location>
</feature>
<dbReference type="Proteomes" id="UP001519288">
    <property type="component" value="Unassembled WGS sequence"/>
</dbReference>
<protein>
    <submittedName>
        <fullName evidence="3">UDP-glucose 4-epimerase</fullName>
        <ecNumber evidence="3">5.1.3.2</ecNumber>
    </submittedName>
</protein>